<reference evidence="2 3" key="1">
    <citation type="journal article" date="2014" name="Genome Biol. Evol.">
        <title>The secreted proteins of Achlya hypogyna and Thraustotheca clavata identify the ancestral oomycete secretome and reveal gene acquisitions by horizontal gene transfer.</title>
        <authorList>
            <person name="Misner I."/>
            <person name="Blouin N."/>
            <person name="Leonard G."/>
            <person name="Richards T.A."/>
            <person name="Lane C.E."/>
        </authorList>
    </citation>
    <scope>NUCLEOTIDE SEQUENCE [LARGE SCALE GENOMIC DNA]</scope>
    <source>
        <strain evidence="2 3">ATCC 34112</strain>
    </source>
</reference>
<evidence type="ECO:0000313" key="2">
    <source>
        <dbReference type="EMBL" id="OQS04644.1"/>
    </source>
</evidence>
<dbReference type="STRING" id="74557.A0A1W0A2Y7"/>
<dbReference type="Gene3D" id="2.60.40.10">
    <property type="entry name" value="Immunoglobulins"/>
    <property type="match status" value="1"/>
</dbReference>
<dbReference type="CDD" id="cd14947">
    <property type="entry name" value="NBR1_like"/>
    <property type="match status" value="1"/>
</dbReference>
<sequence length="206" mass="23294">MSDCDELLRLFQSITTTDHDALINQFSRLLQLDAATSTFFLESSNWNVETAVNMYLATAPTDAPKPEARFLSDLSAAQNAQFLPYQHIQLHLAFQNTGCIRWPINTKLAFYQGNNFSVENEMPIPCIDIGEHTQITLNVTLPGECGTHYGTWRLVSDGECFGDPVWIVLTVVDERAKESMIVDTHVMEVDEDMATYHDNMQPDMEI</sequence>
<gene>
    <name evidence="2" type="ORF">THRCLA_20831</name>
</gene>
<dbReference type="Gene3D" id="1.10.8.10">
    <property type="entry name" value="DNA helicase RuvA subunit, C-terminal domain"/>
    <property type="match status" value="1"/>
</dbReference>
<evidence type="ECO:0000259" key="1">
    <source>
        <dbReference type="Pfam" id="PF16158"/>
    </source>
</evidence>
<dbReference type="Pfam" id="PF14555">
    <property type="entry name" value="UBA_4"/>
    <property type="match status" value="1"/>
</dbReference>
<proteinExistence type="predicted"/>
<name>A0A1W0A2Y7_9STRA</name>
<dbReference type="Pfam" id="PF16158">
    <property type="entry name" value="N_BRCA1_IG"/>
    <property type="match status" value="1"/>
</dbReference>
<dbReference type="EMBL" id="JNBS01000580">
    <property type="protein sequence ID" value="OQS04644.1"/>
    <property type="molecule type" value="Genomic_DNA"/>
</dbReference>
<dbReference type="InterPro" id="IPR009060">
    <property type="entry name" value="UBA-like_sf"/>
</dbReference>
<dbReference type="AlphaFoldDB" id="A0A1W0A2Y7"/>
<dbReference type="PANTHER" id="PTHR20930:SF0">
    <property type="entry name" value="PROTEIN ILRUN"/>
    <property type="match status" value="1"/>
</dbReference>
<feature type="domain" description="Nbr1 FW" evidence="1">
    <location>
        <begin position="79"/>
        <end position="171"/>
    </location>
</feature>
<dbReference type="InterPro" id="IPR013783">
    <property type="entry name" value="Ig-like_fold"/>
</dbReference>
<dbReference type="Proteomes" id="UP000243217">
    <property type="component" value="Unassembled WGS sequence"/>
</dbReference>
<accession>A0A1W0A2Y7</accession>
<dbReference type="InterPro" id="IPR032350">
    <property type="entry name" value="Nbr1_FW"/>
</dbReference>
<organism evidence="2 3">
    <name type="scientific">Thraustotheca clavata</name>
    <dbReference type="NCBI Taxonomy" id="74557"/>
    <lineage>
        <taxon>Eukaryota</taxon>
        <taxon>Sar</taxon>
        <taxon>Stramenopiles</taxon>
        <taxon>Oomycota</taxon>
        <taxon>Saprolegniomycetes</taxon>
        <taxon>Saprolegniales</taxon>
        <taxon>Achlyaceae</taxon>
        <taxon>Thraustotheca</taxon>
    </lineage>
</organism>
<dbReference type="SUPFAM" id="SSF46934">
    <property type="entry name" value="UBA-like"/>
    <property type="match status" value="1"/>
</dbReference>
<dbReference type="OrthoDB" id="661148at2759"/>
<protein>
    <recommendedName>
        <fullName evidence="1">Nbr1 FW domain-containing protein</fullName>
    </recommendedName>
</protein>
<comment type="caution">
    <text evidence="2">The sequence shown here is derived from an EMBL/GenBank/DDBJ whole genome shotgun (WGS) entry which is preliminary data.</text>
</comment>
<evidence type="ECO:0000313" key="3">
    <source>
        <dbReference type="Proteomes" id="UP000243217"/>
    </source>
</evidence>
<keyword evidence="3" id="KW-1185">Reference proteome</keyword>
<dbReference type="PANTHER" id="PTHR20930">
    <property type="entry name" value="OVARIAN CARCINOMA ANTIGEN CA125-RELATED"/>
    <property type="match status" value="1"/>
</dbReference>